<evidence type="ECO:0000313" key="3">
    <source>
        <dbReference type="Proteomes" id="UP001233172"/>
    </source>
</evidence>
<gene>
    <name evidence="2" type="ORF">Bpfe_000894</name>
</gene>
<feature type="compositionally biased region" description="Polar residues" evidence="1">
    <location>
        <begin position="376"/>
        <end position="387"/>
    </location>
</feature>
<feature type="compositionally biased region" description="Basic and acidic residues" evidence="1">
    <location>
        <begin position="53"/>
        <end position="74"/>
    </location>
</feature>
<feature type="region of interest" description="Disordered" evidence="1">
    <location>
        <begin position="201"/>
        <end position="250"/>
    </location>
</feature>
<feature type="compositionally biased region" description="Basic and acidic residues" evidence="1">
    <location>
        <begin position="241"/>
        <end position="250"/>
    </location>
</feature>
<keyword evidence="3" id="KW-1185">Reference proteome</keyword>
<feature type="region of interest" description="Disordered" evidence="1">
    <location>
        <begin position="376"/>
        <end position="400"/>
    </location>
</feature>
<feature type="region of interest" description="Disordered" evidence="1">
    <location>
        <begin position="1"/>
        <end position="34"/>
    </location>
</feature>
<feature type="region of interest" description="Disordered" evidence="1">
    <location>
        <begin position="49"/>
        <end position="74"/>
    </location>
</feature>
<evidence type="ECO:0000256" key="1">
    <source>
        <dbReference type="SAM" id="MobiDB-lite"/>
    </source>
</evidence>
<accession>A0AAD8CBF4</accession>
<reference evidence="2" key="2">
    <citation type="submission" date="2023-04" db="EMBL/GenBank/DDBJ databases">
        <authorList>
            <person name="Bu L."/>
            <person name="Lu L."/>
            <person name="Laidemitt M.R."/>
            <person name="Zhang S.M."/>
            <person name="Mutuku M."/>
            <person name="Mkoji G."/>
            <person name="Steinauer M."/>
            <person name="Loker E.S."/>
        </authorList>
    </citation>
    <scope>NUCLEOTIDE SEQUENCE</scope>
    <source>
        <strain evidence="2">KasaAsao</strain>
        <tissue evidence="2">Whole Snail</tissue>
    </source>
</reference>
<feature type="compositionally biased region" description="Basic and acidic residues" evidence="1">
    <location>
        <begin position="1"/>
        <end position="30"/>
    </location>
</feature>
<dbReference type="Proteomes" id="UP001233172">
    <property type="component" value="Unassembled WGS sequence"/>
</dbReference>
<proteinExistence type="predicted"/>
<sequence>MERRYSIQPVLRKDSKEDDEKKAQSHDPGRRLSVFPNFGKSRTWVKRSNLAPDHVRPFPETRSSWDESMRRRDSDTGLRGIVLRKGFSDDSKNYSLFHSEYRRYSKPEPPAYFSPGKSLCKWETVNLLGTKESPDALSSKLESGELRVTCSAPSREDSGIEVTSAKTLTPGSSKFGQSYLLENLIESDEMLCYAMKGSQTEMRLDSEEKEDDVPEMRSHENRRKRVQDGVDSTSEDSPDGSFKKENTEGRRPSIIPTLNITKEQSNFEKFLDIISGQREIPESKPGEEAAIARTKSCETFTQPQAEAISIWERRKRVAGGVCRGTKPIVLNIEAMDDSMFYSRSVSNTLVEISGFGSTYICKDDMHLSSLRKATDIGSSTATTNSEKPTGGGGSKLRKPTNLWGVTRRISVKRKKVVEKKVEDVENKEEP</sequence>
<dbReference type="EMBL" id="JASAOG010000002">
    <property type="protein sequence ID" value="KAK0069717.1"/>
    <property type="molecule type" value="Genomic_DNA"/>
</dbReference>
<protein>
    <submittedName>
        <fullName evidence="2">cAMP-specific 3 5-cyclic phosphodiesterase 4D-like isoform X2</fullName>
    </submittedName>
</protein>
<comment type="caution">
    <text evidence="2">The sequence shown here is derived from an EMBL/GenBank/DDBJ whole genome shotgun (WGS) entry which is preliminary data.</text>
</comment>
<organism evidence="2 3">
    <name type="scientific">Biomphalaria pfeifferi</name>
    <name type="common">Bloodfluke planorb</name>
    <name type="synonym">Freshwater snail</name>
    <dbReference type="NCBI Taxonomy" id="112525"/>
    <lineage>
        <taxon>Eukaryota</taxon>
        <taxon>Metazoa</taxon>
        <taxon>Spiralia</taxon>
        <taxon>Lophotrochozoa</taxon>
        <taxon>Mollusca</taxon>
        <taxon>Gastropoda</taxon>
        <taxon>Heterobranchia</taxon>
        <taxon>Euthyneura</taxon>
        <taxon>Panpulmonata</taxon>
        <taxon>Hygrophila</taxon>
        <taxon>Lymnaeoidea</taxon>
        <taxon>Planorbidae</taxon>
        <taxon>Biomphalaria</taxon>
    </lineage>
</organism>
<evidence type="ECO:0000313" key="2">
    <source>
        <dbReference type="EMBL" id="KAK0069717.1"/>
    </source>
</evidence>
<reference evidence="2" key="1">
    <citation type="journal article" date="2023" name="PLoS Negl. Trop. Dis.">
        <title>A genome sequence for Biomphalaria pfeifferi, the major vector snail for the human-infecting parasite Schistosoma mansoni.</title>
        <authorList>
            <person name="Bu L."/>
            <person name="Lu L."/>
            <person name="Laidemitt M.R."/>
            <person name="Zhang S.M."/>
            <person name="Mutuku M."/>
            <person name="Mkoji G."/>
            <person name="Steinauer M."/>
            <person name="Loker E.S."/>
        </authorList>
    </citation>
    <scope>NUCLEOTIDE SEQUENCE</scope>
    <source>
        <strain evidence="2">KasaAsao</strain>
    </source>
</reference>
<name>A0AAD8CBF4_BIOPF</name>
<dbReference type="AlphaFoldDB" id="A0AAD8CBF4"/>
<feature type="non-terminal residue" evidence="2">
    <location>
        <position position="430"/>
    </location>
</feature>